<dbReference type="PANTHER" id="PTHR31057">
    <property type="entry name" value="E3 UFM1-PROTEIN LIGASE 1"/>
    <property type="match status" value="1"/>
</dbReference>
<dbReference type="GO" id="GO:0034976">
    <property type="term" value="P:response to endoplasmic reticulum stress"/>
    <property type="evidence" value="ECO:0007669"/>
    <property type="project" value="TreeGrafter"/>
</dbReference>
<keyword evidence="4" id="KW-1185">Reference proteome</keyword>
<name>A0A9P6XHL8_RHIOR</name>
<evidence type="ECO:0000259" key="1">
    <source>
        <dbReference type="Pfam" id="PF09743"/>
    </source>
</evidence>
<dbReference type="Pfam" id="PF09743">
    <property type="entry name" value="E3_UFM1_ligase"/>
    <property type="match status" value="1"/>
</dbReference>
<evidence type="ECO:0008006" key="5">
    <source>
        <dbReference type="Google" id="ProtNLM"/>
    </source>
</evidence>
<dbReference type="Proteomes" id="UP000716291">
    <property type="component" value="Unassembled WGS sequence"/>
</dbReference>
<dbReference type="AlphaFoldDB" id="A0A9P6XHL8"/>
<proteinExistence type="predicted"/>
<evidence type="ECO:0000259" key="2">
    <source>
        <dbReference type="Pfam" id="PF25041"/>
    </source>
</evidence>
<dbReference type="EMBL" id="JAANQT010000135">
    <property type="protein sequence ID" value="KAG1314140.1"/>
    <property type="molecule type" value="Genomic_DNA"/>
</dbReference>
<dbReference type="Pfam" id="PF25041">
    <property type="entry name" value="UFL1_C"/>
    <property type="match status" value="1"/>
</dbReference>
<evidence type="ECO:0000313" key="3">
    <source>
        <dbReference type="EMBL" id="KAG1314140.1"/>
    </source>
</evidence>
<dbReference type="InterPro" id="IPR056761">
    <property type="entry name" value="Ufl1-like_C"/>
</dbReference>
<dbReference type="GO" id="GO:1990592">
    <property type="term" value="P:protein K69-linked ufmylation"/>
    <property type="evidence" value="ECO:0007669"/>
    <property type="project" value="TreeGrafter"/>
</dbReference>
<dbReference type="InterPro" id="IPR018611">
    <property type="entry name" value="Ufl1"/>
</dbReference>
<dbReference type="OrthoDB" id="10258297at2759"/>
<comment type="caution">
    <text evidence="3">The sequence shown here is derived from an EMBL/GenBank/DDBJ whole genome shotgun (WGS) entry which is preliminary data.</text>
</comment>
<protein>
    <recommendedName>
        <fullName evidence="5">E3 UFM1-protein ligase 1 homolog</fullName>
    </recommendedName>
</protein>
<accession>A0A9P6XHL8</accession>
<reference evidence="3" key="1">
    <citation type="journal article" date="2020" name="Microb. Genom.">
        <title>Genetic diversity of clinical and environmental Mucorales isolates obtained from an investigation of mucormycosis cases among solid organ transplant recipients.</title>
        <authorList>
            <person name="Nguyen M.H."/>
            <person name="Kaul D."/>
            <person name="Muto C."/>
            <person name="Cheng S.J."/>
            <person name="Richter R.A."/>
            <person name="Bruno V.M."/>
            <person name="Liu G."/>
            <person name="Beyhan S."/>
            <person name="Sundermann A.J."/>
            <person name="Mounaud S."/>
            <person name="Pasculle A.W."/>
            <person name="Nierman W.C."/>
            <person name="Driscoll E."/>
            <person name="Cumbie R."/>
            <person name="Clancy C.J."/>
            <person name="Dupont C.L."/>
        </authorList>
    </citation>
    <scope>NUCLEOTIDE SEQUENCE</scope>
    <source>
        <strain evidence="3">GL11</strain>
    </source>
</reference>
<organism evidence="3 4">
    <name type="scientific">Rhizopus oryzae</name>
    <name type="common">Mucormycosis agent</name>
    <name type="synonym">Rhizopus arrhizus var. delemar</name>
    <dbReference type="NCBI Taxonomy" id="64495"/>
    <lineage>
        <taxon>Eukaryota</taxon>
        <taxon>Fungi</taxon>
        <taxon>Fungi incertae sedis</taxon>
        <taxon>Mucoromycota</taxon>
        <taxon>Mucoromycotina</taxon>
        <taxon>Mucoromycetes</taxon>
        <taxon>Mucorales</taxon>
        <taxon>Mucorineae</taxon>
        <taxon>Rhizopodaceae</taxon>
        <taxon>Rhizopus</taxon>
    </lineage>
</organism>
<dbReference type="GO" id="GO:0032434">
    <property type="term" value="P:regulation of proteasomal ubiquitin-dependent protein catabolic process"/>
    <property type="evidence" value="ECO:0007669"/>
    <property type="project" value="TreeGrafter"/>
</dbReference>
<feature type="domain" description="E3 UFM1-protein ligase 1-like N-terminal" evidence="1">
    <location>
        <begin position="9"/>
        <end position="246"/>
    </location>
</feature>
<gene>
    <name evidence="3" type="ORF">G6F64_001690</name>
</gene>
<dbReference type="GO" id="GO:0061666">
    <property type="term" value="F:UFM1 ligase activity"/>
    <property type="evidence" value="ECO:0007669"/>
    <property type="project" value="InterPro"/>
</dbReference>
<dbReference type="InterPro" id="IPR056579">
    <property type="entry name" value="Ufl1_N"/>
</dbReference>
<dbReference type="PANTHER" id="PTHR31057:SF0">
    <property type="entry name" value="E3 UFM1-PROTEIN LIGASE 1"/>
    <property type="match status" value="1"/>
</dbReference>
<dbReference type="GO" id="GO:0005789">
    <property type="term" value="C:endoplasmic reticulum membrane"/>
    <property type="evidence" value="ECO:0007669"/>
    <property type="project" value="TreeGrafter"/>
</dbReference>
<sequence length="672" mass="77488">MTLPHSLFIQFVEQGIKKGLVFNTTRTLDGEHYLDQTYCIQIITKHVEAEGKISVEALASLLNVEQHIITRLIQHISSDNKTWSFIDDFVFTLAFIKEAARQVQQEIDKKGIMSIISQSQSMKLPYSLLKSILQDMDGYIQYSLLPDIIMTKDYVNENKSRIKVALEAVEEPLYLFKVQKSLNIPEDMFYLWVDQVIKEQNDIGTIRGKRSRALFEPKGYKEQQMNLIKSIFDSNGFISFDTIGNLYSFTDPLELIQDNSDSYYVLNSCVIKTHIKENAKDMIRSTTNYCDVNVSLLALQYALLTISQDALPSSLTLGDVNQVIDLCVQELASTKKMITLEGGYVISLDYVKSLVESSRHYLNKLASRIKQKDSKQVKGLQASDMVKALESVGCPYNISEKILPFIRKTLVQQFTEMMQTPYVIQSRMEGDSWVMKQREREYRTLVGLRNSIYFNYKAISLFEEFLYHLVLYVILDQSYCQAEVEQSTSLCISAEDITKQNIMDTKQQKCVVAYFIRENDHRYDKTSVLEVEELLKKKKLKTFVTLFLKQDHQQLFKETPLIDNDNDKSQANKTVFHQLYKQLDQTTISEETAPQILHLVSLLLFLKHYQLPLYVSGKFVPVILQQLDHCLSSEERALVNKAHDSIINNQRQAHLKDYQQLTTLGLDCPPPV</sequence>
<feature type="domain" description="E3 UFM1-protein ligase-like C-terminal" evidence="2">
    <location>
        <begin position="574"/>
        <end position="653"/>
    </location>
</feature>
<evidence type="ECO:0000313" key="4">
    <source>
        <dbReference type="Proteomes" id="UP000716291"/>
    </source>
</evidence>